<dbReference type="GO" id="GO:0006457">
    <property type="term" value="P:protein folding"/>
    <property type="evidence" value="ECO:0007669"/>
    <property type="project" value="InterPro"/>
</dbReference>
<organism evidence="3 4">
    <name type="scientific">Kalanchoe fedtschenkoi</name>
    <name type="common">Lavender scallops</name>
    <name type="synonym">South American air plant</name>
    <dbReference type="NCBI Taxonomy" id="63787"/>
    <lineage>
        <taxon>Eukaryota</taxon>
        <taxon>Viridiplantae</taxon>
        <taxon>Streptophyta</taxon>
        <taxon>Embryophyta</taxon>
        <taxon>Tracheophyta</taxon>
        <taxon>Spermatophyta</taxon>
        <taxon>Magnoliopsida</taxon>
        <taxon>eudicotyledons</taxon>
        <taxon>Gunneridae</taxon>
        <taxon>Pentapetalae</taxon>
        <taxon>Saxifragales</taxon>
        <taxon>Crassulaceae</taxon>
        <taxon>Kalanchoe</taxon>
    </lineage>
</organism>
<keyword evidence="1" id="KW-0143">Chaperone</keyword>
<dbReference type="EnsemblPlants" id="Kaladp0043s0115.1.v1.1">
    <property type="protein sequence ID" value="Kaladp0043s0115.1.v1.1"/>
    <property type="gene ID" value="Kaladp0043s0115.v1.1"/>
</dbReference>
<protein>
    <recommendedName>
        <fullName evidence="2">J domain-containing protein</fullName>
    </recommendedName>
</protein>
<evidence type="ECO:0000256" key="1">
    <source>
        <dbReference type="ARBA" id="ARBA00023186"/>
    </source>
</evidence>
<dbReference type="OMA" id="SHSFNFH"/>
<dbReference type="CDD" id="cd10747">
    <property type="entry name" value="DnaJ_C"/>
    <property type="match status" value="1"/>
</dbReference>
<dbReference type="SUPFAM" id="SSF49493">
    <property type="entry name" value="HSP40/DnaJ peptide-binding domain"/>
    <property type="match status" value="2"/>
</dbReference>
<dbReference type="GO" id="GO:0005829">
    <property type="term" value="C:cytosol"/>
    <property type="evidence" value="ECO:0007669"/>
    <property type="project" value="TreeGrafter"/>
</dbReference>
<dbReference type="PROSITE" id="PS00636">
    <property type="entry name" value="DNAJ_1"/>
    <property type="match status" value="1"/>
</dbReference>
<dbReference type="GO" id="GO:0051087">
    <property type="term" value="F:protein-folding chaperone binding"/>
    <property type="evidence" value="ECO:0007669"/>
    <property type="project" value="TreeGrafter"/>
</dbReference>
<dbReference type="PANTHER" id="PTHR24078">
    <property type="entry name" value="DNAJ HOMOLOG SUBFAMILY C MEMBER"/>
    <property type="match status" value="1"/>
</dbReference>
<dbReference type="GO" id="GO:0051082">
    <property type="term" value="F:unfolded protein binding"/>
    <property type="evidence" value="ECO:0007669"/>
    <property type="project" value="InterPro"/>
</dbReference>
<dbReference type="FunFam" id="2.60.260.20:FF:000002">
    <property type="entry name" value="Dnaj homolog subfamily b member"/>
    <property type="match status" value="1"/>
</dbReference>
<dbReference type="FunFam" id="2.60.260.20:FF:000030">
    <property type="entry name" value="DNAJ heat shock family protein"/>
    <property type="match status" value="1"/>
</dbReference>
<sequence length="296" mass="33270">MVKKDYYSVLSVARSATAEELRKAYKKQAMRWHPDRNPSAVKSEAEARFKEVLEAYDVLNDPVKRRIYDVYGEDGLESSEFDEAQKAGGGKCDRDEAVGDCGGRRRRKGADREVRKGEAVEMKLVCSLEDLYTGCMRKVKISRIVVDDFGRTDLVNEKEKIEIKPGWKKGTKITFPGKGDQAVGMAPADLIYVVDEKPHPIFKRHKDDLVVHQRITLLEALTGKTLKLMTLDERNLSIDLTDVVAPGYEIVIPNEGMPIASDPGKKGALRIKFDVKFPTRLSTQQKNNLRTVLVGC</sequence>
<proteinExistence type="predicted"/>
<feature type="domain" description="J" evidence="2">
    <location>
        <begin position="5"/>
        <end position="72"/>
    </location>
</feature>
<dbReference type="Pfam" id="PF01556">
    <property type="entry name" value="DnaJ_C"/>
    <property type="match status" value="1"/>
</dbReference>
<dbReference type="InterPro" id="IPR002939">
    <property type="entry name" value="DnaJ_C"/>
</dbReference>
<evidence type="ECO:0000259" key="2">
    <source>
        <dbReference type="PROSITE" id="PS50076"/>
    </source>
</evidence>
<dbReference type="CDD" id="cd06257">
    <property type="entry name" value="DnaJ"/>
    <property type="match status" value="1"/>
</dbReference>
<dbReference type="PROSITE" id="PS50076">
    <property type="entry name" value="DNAJ_2"/>
    <property type="match status" value="1"/>
</dbReference>
<dbReference type="Pfam" id="PF00226">
    <property type="entry name" value="DnaJ"/>
    <property type="match status" value="1"/>
</dbReference>
<dbReference type="Gene3D" id="1.10.287.110">
    <property type="entry name" value="DnaJ domain"/>
    <property type="match status" value="1"/>
</dbReference>
<dbReference type="InterPro" id="IPR001623">
    <property type="entry name" value="DnaJ_domain"/>
</dbReference>
<dbReference type="Gramene" id="Kaladp0043s0115.1.v1.1">
    <property type="protein sequence ID" value="Kaladp0043s0115.1.v1.1"/>
    <property type="gene ID" value="Kaladp0043s0115.v1.1"/>
</dbReference>
<evidence type="ECO:0000313" key="4">
    <source>
        <dbReference type="Proteomes" id="UP000594263"/>
    </source>
</evidence>
<dbReference type="SUPFAM" id="SSF46565">
    <property type="entry name" value="Chaperone J-domain"/>
    <property type="match status" value="1"/>
</dbReference>
<reference evidence="3" key="1">
    <citation type="submission" date="2021-01" db="UniProtKB">
        <authorList>
            <consortium name="EnsemblPlants"/>
        </authorList>
    </citation>
    <scope>IDENTIFICATION</scope>
</reference>
<dbReference type="InterPro" id="IPR008971">
    <property type="entry name" value="HSP40/DnaJ_pept-bd"/>
</dbReference>
<dbReference type="AlphaFoldDB" id="A0A7N0TRT7"/>
<keyword evidence="4" id="KW-1185">Reference proteome</keyword>
<dbReference type="Gene3D" id="2.60.260.20">
    <property type="entry name" value="Urease metallochaperone UreE, N-terminal domain"/>
    <property type="match status" value="2"/>
</dbReference>
<name>A0A7N0TRT7_KALFE</name>
<accession>A0A7N0TRT7</accession>
<dbReference type="Proteomes" id="UP000594263">
    <property type="component" value="Unplaced"/>
</dbReference>
<dbReference type="PRINTS" id="PR00625">
    <property type="entry name" value="JDOMAIN"/>
</dbReference>
<dbReference type="InterPro" id="IPR051339">
    <property type="entry name" value="DnaJ_subfamily_B"/>
</dbReference>
<dbReference type="PANTHER" id="PTHR24078:SF175">
    <property type="entry name" value="DNAJ HEAT SHOCK FAMILY PROTEIN"/>
    <property type="match status" value="1"/>
</dbReference>
<dbReference type="InterPro" id="IPR036869">
    <property type="entry name" value="J_dom_sf"/>
</dbReference>
<dbReference type="InterPro" id="IPR018253">
    <property type="entry name" value="DnaJ_domain_CS"/>
</dbReference>
<dbReference type="SMART" id="SM00271">
    <property type="entry name" value="DnaJ"/>
    <property type="match status" value="1"/>
</dbReference>
<evidence type="ECO:0000313" key="3">
    <source>
        <dbReference type="EnsemblPlants" id="Kaladp0043s0115.1.v1.1"/>
    </source>
</evidence>